<dbReference type="Proteomes" id="UP000286268">
    <property type="component" value="Chromosome"/>
</dbReference>
<proteinExistence type="predicted"/>
<evidence type="ECO:0008006" key="4">
    <source>
        <dbReference type="Google" id="ProtNLM"/>
    </source>
</evidence>
<reference evidence="2 3" key="1">
    <citation type="submission" date="2018-01" db="EMBL/GenBank/DDBJ databases">
        <title>Genome Sequencing and Assembly of Anaerobacter polyendosporus strain CT4.</title>
        <authorList>
            <person name="Tachaapaikoon C."/>
            <person name="Sutheeworapong S."/>
            <person name="Jenjaroenpun P."/>
            <person name="Wongsurawat T."/>
            <person name="Nookeaw I."/>
            <person name="Cheawchanlertfa P."/>
            <person name="Kosugi A."/>
            <person name="Cheevadhanarak S."/>
            <person name="Ratanakhanokchai K."/>
        </authorList>
    </citation>
    <scope>NUCLEOTIDE SEQUENCE [LARGE SCALE GENOMIC DNA]</scope>
    <source>
        <strain evidence="2 3">CT4</strain>
    </source>
</reference>
<dbReference type="EMBL" id="CP025746">
    <property type="protein sequence ID" value="QAA33459.1"/>
    <property type="molecule type" value="Genomic_DNA"/>
</dbReference>
<evidence type="ECO:0000313" key="3">
    <source>
        <dbReference type="Proteomes" id="UP000286268"/>
    </source>
</evidence>
<organism evidence="2 3">
    <name type="scientific">Clostridium manihotivorum</name>
    <dbReference type="NCBI Taxonomy" id="2320868"/>
    <lineage>
        <taxon>Bacteria</taxon>
        <taxon>Bacillati</taxon>
        <taxon>Bacillota</taxon>
        <taxon>Clostridia</taxon>
        <taxon>Eubacteriales</taxon>
        <taxon>Clostridiaceae</taxon>
        <taxon>Clostridium</taxon>
    </lineage>
</organism>
<evidence type="ECO:0000313" key="2">
    <source>
        <dbReference type="EMBL" id="QAA33459.1"/>
    </source>
</evidence>
<keyword evidence="1" id="KW-0812">Transmembrane</keyword>
<dbReference type="OrthoDB" id="1929862at2"/>
<sequence>MFGLKDLKSSAVFLKLSFYAFLGISLELLLGLIEHKIYGSKLGQFSDFQMIVHWILTCLIWGTVALSLISRAKKKYNFDIFSYRSSLPPINLIFCIVLLVLTVVVSTIDWNGFKVLKEFEKQGLIRFIFQYIYYMFETSLFLLIIVFAQKAGEICFDKKYIPWGGIFVALTWGLCHMFTKSSLSVGLLVAADGLIFGITYLLSRRNIFIAYLLLFLMFVL</sequence>
<dbReference type="RefSeq" id="WP_128214182.1">
    <property type="nucleotide sequence ID" value="NZ_CP025746.1"/>
</dbReference>
<gene>
    <name evidence="2" type="ORF">C1I91_18405</name>
</gene>
<name>A0A410DWJ3_9CLOT</name>
<feature type="transmembrane region" description="Helical" evidence="1">
    <location>
        <begin position="12"/>
        <end position="31"/>
    </location>
</feature>
<feature type="transmembrane region" description="Helical" evidence="1">
    <location>
        <begin position="90"/>
        <end position="108"/>
    </location>
</feature>
<dbReference type="KEGG" id="cmah:C1I91_18405"/>
<keyword evidence="1" id="KW-0472">Membrane</keyword>
<feature type="transmembrane region" description="Helical" evidence="1">
    <location>
        <begin position="160"/>
        <end position="179"/>
    </location>
</feature>
<feature type="transmembrane region" description="Helical" evidence="1">
    <location>
        <begin position="128"/>
        <end position="148"/>
    </location>
</feature>
<feature type="transmembrane region" description="Helical" evidence="1">
    <location>
        <begin position="51"/>
        <end position="69"/>
    </location>
</feature>
<keyword evidence="1" id="KW-1133">Transmembrane helix</keyword>
<protein>
    <recommendedName>
        <fullName evidence="4">CPBP family intramembrane metalloprotease</fullName>
    </recommendedName>
</protein>
<evidence type="ECO:0000256" key="1">
    <source>
        <dbReference type="SAM" id="Phobius"/>
    </source>
</evidence>
<keyword evidence="3" id="KW-1185">Reference proteome</keyword>
<dbReference type="AlphaFoldDB" id="A0A410DWJ3"/>
<accession>A0A410DWJ3</accession>